<sequence>MDDRIAALERELAQVRQALVANAVQSVARGADRDAWRALAEGMIAELKNPQLPRSLAAPEGDRERAALLMERMQSSHAAIVERAVSSGAAEMSPDVLPAALEVCKALSQAYALQAREAMHEAKRRRALLE</sequence>
<keyword evidence="2" id="KW-1185">Reference proteome</keyword>
<name>A0A6N9HIC4_9BURK</name>
<reference evidence="1 2" key="1">
    <citation type="submission" date="2019-12" db="EMBL/GenBank/DDBJ databases">
        <title>Novel species isolated from a subtropical stream in China.</title>
        <authorList>
            <person name="Lu H."/>
        </authorList>
    </citation>
    <scope>NUCLEOTIDE SEQUENCE [LARGE SCALE GENOMIC DNA]</scope>
    <source>
        <strain evidence="1 2">DS3</strain>
    </source>
</reference>
<gene>
    <name evidence="1" type="ORF">GTP41_13625</name>
</gene>
<dbReference type="Proteomes" id="UP000448575">
    <property type="component" value="Unassembled WGS sequence"/>
</dbReference>
<dbReference type="EMBL" id="WWCJ01000008">
    <property type="protein sequence ID" value="MYN03136.1"/>
    <property type="molecule type" value="Genomic_DNA"/>
</dbReference>
<organism evidence="1 2">
    <name type="scientific">Pseudoduganella guangdongensis</name>
    <dbReference type="NCBI Taxonomy" id="2692179"/>
    <lineage>
        <taxon>Bacteria</taxon>
        <taxon>Pseudomonadati</taxon>
        <taxon>Pseudomonadota</taxon>
        <taxon>Betaproteobacteria</taxon>
        <taxon>Burkholderiales</taxon>
        <taxon>Oxalobacteraceae</taxon>
        <taxon>Telluria group</taxon>
        <taxon>Pseudoduganella</taxon>
    </lineage>
</organism>
<comment type="caution">
    <text evidence="1">The sequence shown here is derived from an EMBL/GenBank/DDBJ whole genome shotgun (WGS) entry which is preliminary data.</text>
</comment>
<evidence type="ECO:0000313" key="1">
    <source>
        <dbReference type="EMBL" id="MYN03136.1"/>
    </source>
</evidence>
<protein>
    <submittedName>
        <fullName evidence="1">Uncharacterized protein</fullName>
    </submittedName>
</protein>
<accession>A0A6N9HIC4</accession>
<evidence type="ECO:0000313" key="2">
    <source>
        <dbReference type="Proteomes" id="UP000448575"/>
    </source>
</evidence>
<dbReference type="RefSeq" id="WP_161026105.1">
    <property type="nucleotide sequence ID" value="NZ_WWCJ01000008.1"/>
</dbReference>
<dbReference type="AlphaFoldDB" id="A0A6N9HIC4"/>
<proteinExistence type="predicted"/>